<evidence type="ECO:0000313" key="3">
    <source>
        <dbReference type="EMBL" id="CAB4873995.1"/>
    </source>
</evidence>
<sequence length="479" mass="50806">MKISWMKVKAVVATTALATGIASTGLVPAHAAGTPPQDAVITLISPVLDATNTADSAKNLALGEYWVSMKWYGEGLVFQRAYVPIGSTVNLTYHVVDKNGQPVVNQDVMLRVNKGYSISTSMLQVDNSFTSGVDKQLVDQANVTHKTDAFGNVTFAIIDLDKAPLGEKKPAKLTDPTLPDGDLTDLHSQMLPQVAGQMVDHSVITEFHYYTDSSPEVVPATHPTIRLVSPGLTDTNSIHREDLEKKFTVENTWYAPGLHFRQVYAPVGSKLTLVYQVTGDDGKTPLANTKVKLHVNKAYSGSNASITDGKTATDATKDSTQGNDQALLEGTTDALGFVLFDLKNTDVNGEAKPATPLTAAPTTGGTFSQIFPEITGGATDIADMVEFHFYGVPVAPLVPAVTAKATKATVKGKTVYTMNITVKNANGKTAAVSITGLKAGLSASITSASQVLKYVVTKGKKTVKITIDGKSYTSTVVVK</sequence>
<dbReference type="EMBL" id="CAFBMV010000009">
    <property type="protein sequence ID" value="CAB4929167.1"/>
    <property type="molecule type" value="Genomic_DNA"/>
</dbReference>
<accession>A0A6J7UDI2</accession>
<name>A0A6J7UDI2_9ZZZZ</name>
<evidence type="ECO:0000313" key="5">
    <source>
        <dbReference type="EMBL" id="CAB5062467.1"/>
    </source>
</evidence>
<evidence type="ECO:0000313" key="2">
    <source>
        <dbReference type="EMBL" id="CAB4751448.1"/>
    </source>
</evidence>
<protein>
    <submittedName>
        <fullName evidence="5">Unannotated protein</fullName>
    </submittedName>
</protein>
<evidence type="ECO:0000313" key="1">
    <source>
        <dbReference type="EMBL" id="CAB4658371.1"/>
    </source>
</evidence>
<dbReference type="EMBL" id="CAFBLE010000012">
    <property type="protein sequence ID" value="CAB4873995.1"/>
    <property type="molecule type" value="Genomic_DNA"/>
</dbReference>
<dbReference type="EMBL" id="CAEZWT010000005">
    <property type="protein sequence ID" value="CAB4658371.1"/>
    <property type="molecule type" value="Genomic_DNA"/>
</dbReference>
<proteinExistence type="predicted"/>
<evidence type="ECO:0000313" key="4">
    <source>
        <dbReference type="EMBL" id="CAB4929167.1"/>
    </source>
</evidence>
<gene>
    <name evidence="1" type="ORF">UFOPK2289_00314</name>
    <name evidence="2" type="ORF">UFOPK2822_00831</name>
    <name evidence="3" type="ORF">UFOPK3346_01207</name>
    <name evidence="4" type="ORF">UFOPK3670_01165</name>
    <name evidence="5" type="ORF">UFOPK4308_01211</name>
</gene>
<dbReference type="EMBL" id="CAFBQL010000009">
    <property type="protein sequence ID" value="CAB5062467.1"/>
    <property type="molecule type" value="Genomic_DNA"/>
</dbReference>
<reference evidence="5" key="1">
    <citation type="submission" date="2020-05" db="EMBL/GenBank/DDBJ databases">
        <authorList>
            <person name="Chiriac C."/>
            <person name="Salcher M."/>
            <person name="Ghai R."/>
            <person name="Kavagutti S V."/>
        </authorList>
    </citation>
    <scope>NUCLEOTIDE SEQUENCE</scope>
</reference>
<dbReference type="AlphaFoldDB" id="A0A6J7UDI2"/>
<organism evidence="5">
    <name type="scientific">freshwater metagenome</name>
    <dbReference type="NCBI Taxonomy" id="449393"/>
    <lineage>
        <taxon>unclassified sequences</taxon>
        <taxon>metagenomes</taxon>
        <taxon>ecological metagenomes</taxon>
    </lineage>
</organism>
<dbReference type="EMBL" id="CAEZZC010000010">
    <property type="protein sequence ID" value="CAB4751448.1"/>
    <property type="molecule type" value="Genomic_DNA"/>
</dbReference>